<name>A0ABM9GCJ6_9BACL</name>
<dbReference type="Proteomes" id="UP001154322">
    <property type="component" value="Unassembled WGS sequence"/>
</dbReference>
<dbReference type="RefSeq" id="WP_213431288.1">
    <property type="nucleotide sequence ID" value="NZ_AP031286.1"/>
</dbReference>
<protein>
    <submittedName>
        <fullName evidence="1">Uncharacterized protein</fullName>
    </submittedName>
</protein>
<accession>A0ABM9GCJ6</accession>
<comment type="caution">
    <text evidence="1">The sequence shown here is derived from an EMBL/GenBank/DDBJ whole genome shotgun (WGS) entry which is preliminary data.</text>
</comment>
<proteinExistence type="predicted"/>
<sequence>MTEAANESTKLPDRLELINRYQEMFSRQVNLGFQLGEIDEAAYRRFMSDSCTAEEIDDVYRHFYDMFGQLVDYLQDRLSERIIKGAEFIEDIGKDHPKYKAAMQKYDDLCNQLRASIERGRERESHT</sequence>
<evidence type="ECO:0000313" key="1">
    <source>
        <dbReference type="EMBL" id="CAH8249739.1"/>
    </source>
</evidence>
<keyword evidence="2" id="KW-1185">Reference proteome</keyword>
<evidence type="ECO:0000313" key="2">
    <source>
        <dbReference type="Proteomes" id="UP001154322"/>
    </source>
</evidence>
<organism evidence="1 2">
    <name type="scientific">Paenibacillus melissococcoides</name>
    <dbReference type="NCBI Taxonomy" id="2912268"/>
    <lineage>
        <taxon>Bacteria</taxon>
        <taxon>Bacillati</taxon>
        <taxon>Bacillota</taxon>
        <taxon>Bacilli</taxon>
        <taxon>Bacillales</taxon>
        <taxon>Paenibacillaceae</taxon>
        <taxon>Paenibacillus</taxon>
    </lineage>
</organism>
<gene>
    <name evidence="1" type="ORF">WJ0W_006923</name>
</gene>
<reference evidence="1" key="1">
    <citation type="submission" date="2022-06" db="EMBL/GenBank/DDBJ databases">
        <authorList>
            <person name="Dietemann V."/>
            <person name="Ory F."/>
            <person name="Dainat B."/>
            <person name="Oberhansli S."/>
        </authorList>
    </citation>
    <scope>NUCLEOTIDE SEQUENCE</scope>
    <source>
        <strain evidence="1">Ena-SAMPLE-TAB-26-04-2022-14:26:32:270-5432</strain>
    </source>
</reference>
<dbReference type="EMBL" id="CALYLO010000019">
    <property type="protein sequence ID" value="CAH8249739.1"/>
    <property type="molecule type" value="Genomic_DNA"/>
</dbReference>